<dbReference type="EMBL" id="JBHTBD010000007">
    <property type="protein sequence ID" value="MFC7296085.1"/>
    <property type="molecule type" value="Genomic_DNA"/>
</dbReference>
<evidence type="ECO:0000313" key="4">
    <source>
        <dbReference type="EMBL" id="MFC7296085.1"/>
    </source>
</evidence>
<evidence type="ECO:0000313" key="5">
    <source>
        <dbReference type="Proteomes" id="UP001596506"/>
    </source>
</evidence>
<reference evidence="5" key="1">
    <citation type="journal article" date="2019" name="Int. J. Syst. Evol. Microbiol.">
        <title>The Global Catalogue of Microorganisms (GCM) 10K type strain sequencing project: providing services to taxonomists for standard genome sequencing and annotation.</title>
        <authorList>
            <consortium name="The Broad Institute Genomics Platform"/>
            <consortium name="The Broad Institute Genome Sequencing Center for Infectious Disease"/>
            <person name="Wu L."/>
            <person name="Ma J."/>
        </authorList>
    </citation>
    <scope>NUCLEOTIDE SEQUENCE [LARGE SCALE GENOMIC DNA]</scope>
    <source>
        <strain evidence="5">CCUG 60559</strain>
    </source>
</reference>
<feature type="coiled-coil region" evidence="1">
    <location>
        <begin position="40"/>
        <end position="109"/>
    </location>
</feature>
<proteinExistence type="predicted"/>
<dbReference type="InterPro" id="IPR022538">
    <property type="entry name" value="DUF2570"/>
</dbReference>
<feature type="compositionally biased region" description="Polar residues" evidence="2">
    <location>
        <begin position="121"/>
        <end position="136"/>
    </location>
</feature>
<comment type="caution">
    <text evidence="4">The sequence shown here is derived from an EMBL/GenBank/DDBJ whole genome shotgun (WGS) entry which is preliminary data.</text>
</comment>
<feature type="region of interest" description="Disordered" evidence="2">
    <location>
        <begin position="114"/>
        <end position="136"/>
    </location>
</feature>
<keyword evidence="3" id="KW-0472">Membrane</keyword>
<keyword evidence="3" id="KW-0812">Transmembrane</keyword>
<evidence type="ECO:0000256" key="1">
    <source>
        <dbReference type="SAM" id="Coils"/>
    </source>
</evidence>
<dbReference type="Proteomes" id="UP001596506">
    <property type="component" value="Unassembled WGS sequence"/>
</dbReference>
<keyword evidence="1" id="KW-0175">Coiled coil</keyword>
<evidence type="ECO:0000256" key="3">
    <source>
        <dbReference type="SAM" id="Phobius"/>
    </source>
</evidence>
<dbReference type="RefSeq" id="WP_100689433.1">
    <property type="nucleotide sequence ID" value="NZ_JBHTBD010000007.1"/>
</dbReference>
<dbReference type="Pfam" id="PF10828">
    <property type="entry name" value="DUF2570"/>
    <property type="match status" value="1"/>
</dbReference>
<gene>
    <name evidence="4" type="ORF">ACFQQA_15285</name>
</gene>
<accession>A0ABW2IZ81</accession>
<evidence type="ECO:0000256" key="2">
    <source>
        <dbReference type="SAM" id="MobiDB-lite"/>
    </source>
</evidence>
<keyword evidence="5" id="KW-1185">Reference proteome</keyword>
<protein>
    <submittedName>
        <fullName evidence="4">DUF2570 family protein</fullName>
    </submittedName>
</protein>
<organism evidence="4 5">
    <name type="scientific">Marinobacter aromaticivorans</name>
    <dbReference type="NCBI Taxonomy" id="1494078"/>
    <lineage>
        <taxon>Bacteria</taxon>
        <taxon>Pseudomonadati</taxon>
        <taxon>Pseudomonadota</taxon>
        <taxon>Gammaproteobacteria</taxon>
        <taxon>Pseudomonadales</taxon>
        <taxon>Marinobacteraceae</taxon>
        <taxon>Marinobacter</taxon>
    </lineage>
</organism>
<feature type="transmembrane region" description="Helical" evidence="3">
    <location>
        <begin position="14"/>
        <end position="37"/>
    </location>
</feature>
<sequence length="136" mass="15062">MGTMMILDALTGKALPYVVSVVVLLLSTMSGVIWLLMQERDSLNESLGTLEQANKQYTETIQLNATDYDALQAELQLRDSLVSQALQAQQQAERKANETAERLRKALQADVCANTRHPDAVTNSLRRQPTGSKDED</sequence>
<name>A0ABW2IZ81_9GAMM</name>
<keyword evidence="3" id="KW-1133">Transmembrane helix</keyword>